<evidence type="ECO:0000259" key="3">
    <source>
        <dbReference type="Pfam" id="PF01551"/>
    </source>
</evidence>
<protein>
    <submittedName>
        <fullName evidence="4">Murein DD-endopeptidase MepM/ murein hydrolase activator NlpD</fullName>
    </submittedName>
</protein>
<dbReference type="OrthoDB" id="1099523at2"/>
<dbReference type="PANTHER" id="PTHR21666">
    <property type="entry name" value="PEPTIDASE-RELATED"/>
    <property type="match status" value="1"/>
</dbReference>
<dbReference type="PANTHER" id="PTHR21666:SF270">
    <property type="entry name" value="MUREIN HYDROLASE ACTIVATOR ENVC"/>
    <property type="match status" value="1"/>
</dbReference>
<dbReference type="GO" id="GO:0004222">
    <property type="term" value="F:metalloendopeptidase activity"/>
    <property type="evidence" value="ECO:0007669"/>
    <property type="project" value="TreeGrafter"/>
</dbReference>
<name>A0A561E8M1_9MICO</name>
<dbReference type="Pfam" id="PF01551">
    <property type="entry name" value="Peptidase_M23"/>
    <property type="match status" value="1"/>
</dbReference>
<keyword evidence="2" id="KW-0812">Transmembrane</keyword>
<feature type="transmembrane region" description="Helical" evidence="2">
    <location>
        <begin position="21"/>
        <end position="44"/>
    </location>
</feature>
<dbReference type="Proteomes" id="UP000318297">
    <property type="component" value="Unassembled WGS sequence"/>
</dbReference>
<gene>
    <name evidence="4" type="ORF">BKA23_0747</name>
</gene>
<dbReference type="CDD" id="cd12797">
    <property type="entry name" value="M23_peptidase"/>
    <property type="match status" value="1"/>
</dbReference>
<evidence type="ECO:0000256" key="1">
    <source>
        <dbReference type="SAM" id="MobiDB-lite"/>
    </source>
</evidence>
<feature type="domain" description="M23ase beta-sheet core" evidence="3">
    <location>
        <begin position="186"/>
        <end position="280"/>
    </location>
</feature>
<dbReference type="InterPro" id="IPR016047">
    <property type="entry name" value="M23ase_b-sheet_dom"/>
</dbReference>
<dbReference type="InterPro" id="IPR050570">
    <property type="entry name" value="Cell_wall_metabolism_enzyme"/>
</dbReference>
<accession>A0A561E8M1</accession>
<keyword evidence="5" id="KW-1185">Reference proteome</keyword>
<keyword evidence="2" id="KW-0472">Membrane</keyword>
<keyword evidence="2" id="KW-1133">Transmembrane helix</keyword>
<comment type="caution">
    <text evidence="4">The sequence shown here is derived from an EMBL/GenBank/DDBJ whole genome shotgun (WGS) entry which is preliminary data.</text>
</comment>
<dbReference type="RefSeq" id="WP_145225566.1">
    <property type="nucleotide sequence ID" value="NZ_VIVQ01000001.1"/>
</dbReference>
<dbReference type="InterPro" id="IPR011055">
    <property type="entry name" value="Dup_hybrid_motif"/>
</dbReference>
<dbReference type="Gene3D" id="2.70.70.10">
    <property type="entry name" value="Glucose Permease (Domain IIA)"/>
    <property type="match status" value="1"/>
</dbReference>
<feature type="compositionally biased region" description="Polar residues" evidence="1">
    <location>
        <begin position="140"/>
        <end position="153"/>
    </location>
</feature>
<dbReference type="SUPFAM" id="SSF51261">
    <property type="entry name" value="Duplicated hybrid motif"/>
    <property type="match status" value="1"/>
</dbReference>
<proteinExistence type="predicted"/>
<keyword evidence="4" id="KW-0378">Hydrolase</keyword>
<evidence type="ECO:0000256" key="2">
    <source>
        <dbReference type="SAM" id="Phobius"/>
    </source>
</evidence>
<feature type="compositionally biased region" description="Low complexity" evidence="1">
    <location>
        <begin position="94"/>
        <end position="116"/>
    </location>
</feature>
<feature type="compositionally biased region" description="Low complexity" evidence="1">
    <location>
        <begin position="125"/>
        <end position="136"/>
    </location>
</feature>
<evidence type="ECO:0000313" key="5">
    <source>
        <dbReference type="Proteomes" id="UP000318297"/>
    </source>
</evidence>
<feature type="region of interest" description="Disordered" evidence="1">
    <location>
        <begin position="94"/>
        <end position="153"/>
    </location>
</feature>
<dbReference type="AlphaFoldDB" id="A0A561E8M1"/>
<dbReference type="EMBL" id="VIVQ01000001">
    <property type="protein sequence ID" value="TWE11953.1"/>
    <property type="molecule type" value="Genomic_DNA"/>
</dbReference>
<evidence type="ECO:0000313" key="4">
    <source>
        <dbReference type="EMBL" id="TWE11953.1"/>
    </source>
</evidence>
<reference evidence="4 5" key="1">
    <citation type="submission" date="2019-06" db="EMBL/GenBank/DDBJ databases">
        <title>Sequencing the genomes of 1000 actinobacteria strains.</title>
        <authorList>
            <person name="Klenk H.-P."/>
        </authorList>
    </citation>
    <scope>NUCLEOTIDE SEQUENCE [LARGE SCALE GENOMIC DNA]</scope>
    <source>
        <strain evidence="4 5">DSM 19560</strain>
    </source>
</reference>
<sequence length="290" mass="29546">MDRYCGRHRPAVTGQRRVWRIGLPATAVAATIASGAAAVCVYTNHSAGEHHSTQLLAMSNTPVAAGGLYGSSTAAAAATARAAALTVKLRAPQPVDSASAATAADRARRAAASPPTTAMPPTQPAPRASAQSAARASGTPKAQSSSAAERNSNISTGWQCAVSDCAGVMTSPFGLRTSPGGVGSSNHLGQDYAVPVGTPLHAMHTGRVVAAGWYGGFGMRVQVDYGGGIETIYGHMSRIDVRVGQRVNGGQVVGLSGNTGHSTGAHLHLEVHVNGRPVNPAPWLRSHGLR</sequence>
<organism evidence="4 5">
    <name type="scientific">Rudaeicoccus suwonensis</name>
    <dbReference type="NCBI Taxonomy" id="657409"/>
    <lineage>
        <taxon>Bacteria</taxon>
        <taxon>Bacillati</taxon>
        <taxon>Actinomycetota</taxon>
        <taxon>Actinomycetes</taxon>
        <taxon>Micrococcales</taxon>
        <taxon>Dermacoccaceae</taxon>
        <taxon>Rudaeicoccus</taxon>
    </lineage>
</organism>